<dbReference type="EMBL" id="JAPQKN010000008">
    <property type="protein sequence ID" value="KAJ5150898.1"/>
    <property type="molecule type" value="Genomic_DNA"/>
</dbReference>
<dbReference type="RefSeq" id="XP_056538231.1">
    <property type="nucleotide sequence ID" value="XM_056692274.1"/>
</dbReference>
<comment type="caution">
    <text evidence="2">The sequence shown here is derived from an EMBL/GenBank/DDBJ whole genome shotgun (WGS) entry which is preliminary data.</text>
</comment>
<accession>A0A9W9HLG5</accession>
<organism evidence="2 3">
    <name type="scientific">Penicillium canariense</name>
    <dbReference type="NCBI Taxonomy" id="189055"/>
    <lineage>
        <taxon>Eukaryota</taxon>
        <taxon>Fungi</taxon>
        <taxon>Dikarya</taxon>
        <taxon>Ascomycota</taxon>
        <taxon>Pezizomycotina</taxon>
        <taxon>Eurotiomycetes</taxon>
        <taxon>Eurotiomycetidae</taxon>
        <taxon>Eurotiales</taxon>
        <taxon>Aspergillaceae</taxon>
        <taxon>Penicillium</taxon>
    </lineage>
</organism>
<evidence type="ECO:0000313" key="3">
    <source>
        <dbReference type="Proteomes" id="UP001149163"/>
    </source>
</evidence>
<protein>
    <recommendedName>
        <fullName evidence="1">CYTH domain-containing protein</fullName>
    </recommendedName>
</protein>
<dbReference type="GeneID" id="81431450"/>
<evidence type="ECO:0000259" key="1">
    <source>
        <dbReference type="PROSITE" id="PS51707"/>
    </source>
</evidence>
<keyword evidence="3" id="KW-1185">Reference proteome</keyword>
<gene>
    <name evidence="2" type="ORF">N7482_010150</name>
</gene>
<dbReference type="PROSITE" id="PS51707">
    <property type="entry name" value="CYTH"/>
    <property type="match status" value="1"/>
</dbReference>
<reference evidence="2" key="2">
    <citation type="journal article" date="2023" name="IMA Fungus">
        <title>Comparative genomic study of the Penicillium genus elucidates a diverse pangenome and 15 lateral gene transfer events.</title>
        <authorList>
            <person name="Petersen C."/>
            <person name="Sorensen T."/>
            <person name="Nielsen M.R."/>
            <person name="Sondergaard T.E."/>
            <person name="Sorensen J.L."/>
            <person name="Fitzpatrick D.A."/>
            <person name="Frisvad J.C."/>
            <person name="Nielsen K.L."/>
        </authorList>
    </citation>
    <scope>NUCLEOTIDE SEQUENCE</scope>
    <source>
        <strain evidence="2">IBT 26290</strain>
    </source>
</reference>
<dbReference type="InterPro" id="IPR023577">
    <property type="entry name" value="CYTH_domain"/>
</dbReference>
<dbReference type="Proteomes" id="UP001149163">
    <property type="component" value="Unassembled WGS sequence"/>
</dbReference>
<evidence type="ECO:0000313" key="2">
    <source>
        <dbReference type="EMBL" id="KAJ5150898.1"/>
    </source>
</evidence>
<feature type="domain" description="CYTH" evidence="1">
    <location>
        <begin position="15"/>
        <end position="88"/>
    </location>
</feature>
<reference evidence="2" key="1">
    <citation type="submission" date="2022-11" db="EMBL/GenBank/DDBJ databases">
        <authorList>
            <person name="Petersen C."/>
        </authorList>
    </citation>
    <scope>NUCLEOTIDE SEQUENCE</scope>
    <source>
        <strain evidence="2">IBT 26290</strain>
    </source>
</reference>
<sequence length="88" mass="10040">MPDVVPGTQTVPNLKPDYEVRLLLNPSAVLSPQYELTGNVISSFDMPPTVIKMNVQFLDTSSKELYTADWSARIRKMENEDDFELTYK</sequence>
<dbReference type="AlphaFoldDB" id="A0A9W9HLG5"/>
<dbReference type="OrthoDB" id="4573177at2759"/>
<name>A0A9W9HLG5_9EURO</name>
<proteinExistence type="predicted"/>